<dbReference type="InterPro" id="IPR011989">
    <property type="entry name" value="ARM-like"/>
</dbReference>
<dbReference type="WBParaSite" id="HDID_0000591901-mRNA-1">
    <property type="protein sequence ID" value="HDID_0000591901-mRNA-1"/>
    <property type="gene ID" value="HDID_0000591901"/>
</dbReference>
<name>A0A0R3SLV4_HYMDI</name>
<dbReference type="PANTHER" id="PTHR12984:SF15">
    <property type="entry name" value="PROTEIN-ASSOCIATING WITH THE CARBOXYL-TERMINAL DOMAIN OF EZRIN"/>
    <property type="match status" value="1"/>
</dbReference>
<dbReference type="Proteomes" id="UP000274504">
    <property type="component" value="Unassembled WGS sequence"/>
</dbReference>
<dbReference type="Gene3D" id="1.25.10.10">
    <property type="entry name" value="Leucine-rich Repeat Variant"/>
    <property type="match status" value="1"/>
</dbReference>
<dbReference type="PANTHER" id="PTHR12984">
    <property type="entry name" value="SCY1-RELATED S/T PROTEIN KINASE-LIKE"/>
    <property type="match status" value="1"/>
</dbReference>
<dbReference type="AlphaFoldDB" id="A0A0R3SLV4"/>
<accession>A0A0R3SLV4</accession>
<organism evidence="3">
    <name type="scientific">Hymenolepis diminuta</name>
    <name type="common">Rat tapeworm</name>
    <dbReference type="NCBI Taxonomy" id="6216"/>
    <lineage>
        <taxon>Eukaryota</taxon>
        <taxon>Metazoa</taxon>
        <taxon>Spiralia</taxon>
        <taxon>Lophotrochozoa</taxon>
        <taxon>Platyhelminthes</taxon>
        <taxon>Cestoda</taxon>
        <taxon>Eucestoda</taxon>
        <taxon>Cyclophyllidea</taxon>
        <taxon>Hymenolepididae</taxon>
        <taxon>Hymenolepis</taxon>
    </lineage>
</organism>
<reference evidence="1 2" key="2">
    <citation type="submission" date="2018-11" db="EMBL/GenBank/DDBJ databases">
        <authorList>
            <consortium name="Pathogen Informatics"/>
        </authorList>
    </citation>
    <scope>NUCLEOTIDE SEQUENCE [LARGE SCALE GENOMIC DNA]</scope>
</reference>
<dbReference type="EMBL" id="UYSG01003730">
    <property type="protein sequence ID" value="VDL58237.1"/>
    <property type="molecule type" value="Genomic_DNA"/>
</dbReference>
<protein>
    <submittedName>
        <fullName evidence="3">Protein kinase domain-containing protein</fullName>
    </submittedName>
</protein>
<proteinExistence type="predicted"/>
<sequence length="428" mass="48393">MGVNISQFPPIDESSLVSTGVITSCPIYSVNSCVCKLASFKETTIIQYKKSNSKLPDKLTSSATFKAFMGTEFSQEKLIEHALQGLFIILCINAYLVKQLSHPSIIRVVSTAISPKISSLFLVSEPSLPSQNVFSGLTKDEFLMGIYSILQAIDFLHIKAHISHNNIDASSVFVDSRKKWKLGLFEFSCTFNELSQHRLEVLELLKNRTDRNAVEFIESASHGYDIYCFSRMVIELISVFAFDISDLKTVLERSGLHESPKQRPSAAQLLKHSIFKTPFSHIVSFLSEYVLKSDAERFKFFDEFPKLAKEISEEVLCSSIVPFILMPSVFTDFPAKSLVRHLLTPFKEGSSIGLVSEAAFARLMVPQISRLFRCHELTTRMLLLKHFQAYACFMGRETLKTIVLPEVCLITFTIYFTRHKTHTSVFSN</sequence>
<evidence type="ECO:0000313" key="1">
    <source>
        <dbReference type="EMBL" id="VDL58237.1"/>
    </source>
</evidence>
<evidence type="ECO:0000313" key="2">
    <source>
        <dbReference type="Proteomes" id="UP000274504"/>
    </source>
</evidence>
<reference evidence="3" key="1">
    <citation type="submission" date="2017-02" db="UniProtKB">
        <authorList>
            <consortium name="WormBaseParasite"/>
        </authorList>
    </citation>
    <scope>IDENTIFICATION</scope>
</reference>
<dbReference type="SUPFAM" id="SSF56112">
    <property type="entry name" value="Protein kinase-like (PK-like)"/>
    <property type="match status" value="1"/>
</dbReference>
<gene>
    <name evidence="1" type="ORF">HDID_LOCUS5919</name>
</gene>
<dbReference type="Gene3D" id="1.10.510.10">
    <property type="entry name" value="Transferase(Phosphotransferase) domain 1"/>
    <property type="match status" value="1"/>
</dbReference>
<dbReference type="InterPro" id="IPR051177">
    <property type="entry name" value="CIK-Related_Protein"/>
</dbReference>
<dbReference type="OrthoDB" id="9942861at2759"/>
<dbReference type="STRING" id="6216.A0A0R3SLV4"/>
<evidence type="ECO:0000313" key="3">
    <source>
        <dbReference type="WBParaSite" id="HDID_0000591901-mRNA-1"/>
    </source>
</evidence>
<dbReference type="InterPro" id="IPR011009">
    <property type="entry name" value="Kinase-like_dom_sf"/>
</dbReference>